<comment type="caution">
    <text evidence="2">The sequence shown here is derived from an EMBL/GenBank/DDBJ whole genome shotgun (WGS) entry which is preliminary data.</text>
</comment>
<feature type="compositionally biased region" description="Acidic residues" evidence="1">
    <location>
        <begin position="223"/>
        <end position="240"/>
    </location>
</feature>
<proteinExistence type="predicted"/>
<name>A0A0F8YUJ9_9ZZZZ</name>
<feature type="region of interest" description="Disordered" evidence="1">
    <location>
        <begin position="1"/>
        <end position="52"/>
    </location>
</feature>
<evidence type="ECO:0000256" key="1">
    <source>
        <dbReference type="SAM" id="MobiDB-lite"/>
    </source>
</evidence>
<protein>
    <submittedName>
        <fullName evidence="2">Uncharacterized protein</fullName>
    </submittedName>
</protein>
<sequence>SGGTKGSGSGGTKGSGSGGTKGSGSGGTKGSGSGGTKGTDTGGDDKTTLNFTVGDPAEINVSVTETDTGTLFFKLSQVQFDGNEAEIDEVYFNLTDGSGVETLYFFPTAGSRDVSDIQAADDGVNGAGGTFDVGLKFDPTAENAANGVKATDFTLSSHDGPLSFEDIDLAGMRVVVDVDENGEGDVLGVTGGIDPLDADPDDADTSESATALMDALSLTSTPSEEDEQADAYEDDAFDMA</sequence>
<accession>A0A0F8YUJ9</accession>
<evidence type="ECO:0000313" key="2">
    <source>
        <dbReference type="EMBL" id="KKK85122.1"/>
    </source>
</evidence>
<dbReference type="EMBL" id="LAZR01051456">
    <property type="protein sequence ID" value="KKK85122.1"/>
    <property type="molecule type" value="Genomic_DNA"/>
</dbReference>
<organism evidence="2">
    <name type="scientific">marine sediment metagenome</name>
    <dbReference type="NCBI Taxonomy" id="412755"/>
    <lineage>
        <taxon>unclassified sequences</taxon>
        <taxon>metagenomes</taxon>
        <taxon>ecological metagenomes</taxon>
    </lineage>
</organism>
<reference evidence="2" key="1">
    <citation type="journal article" date="2015" name="Nature">
        <title>Complex archaea that bridge the gap between prokaryotes and eukaryotes.</title>
        <authorList>
            <person name="Spang A."/>
            <person name="Saw J.H."/>
            <person name="Jorgensen S.L."/>
            <person name="Zaremba-Niedzwiedzka K."/>
            <person name="Martijn J."/>
            <person name="Lind A.E."/>
            <person name="van Eijk R."/>
            <person name="Schleper C."/>
            <person name="Guy L."/>
            <person name="Ettema T.J."/>
        </authorList>
    </citation>
    <scope>NUCLEOTIDE SEQUENCE</scope>
</reference>
<feature type="non-terminal residue" evidence="2">
    <location>
        <position position="1"/>
    </location>
</feature>
<feature type="compositionally biased region" description="Gly residues" evidence="1">
    <location>
        <begin position="1"/>
        <end position="41"/>
    </location>
</feature>
<feature type="region of interest" description="Disordered" evidence="1">
    <location>
        <begin position="189"/>
        <end position="240"/>
    </location>
</feature>
<feature type="compositionally biased region" description="Acidic residues" evidence="1">
    <location>
        <begin position="196"/>
        <end position="205"/>
    </location>
</feature>
<dbReference type="AlphaFoldDB" id="A0A0F8YUJ9"/>
<gene>
    <name evidence="2" type="ORF">LCGC14_2776460</name>
</gene>